<dbReference type="OrthoDB" id="5600002at2759"/>
<feature type="compositionally biased region" description="Polar residues" evidence="1">
    <location>
        <begin position="117"/>
        <end position="127"/>
    </location>
</feature>
<feature type="compositionally biased region" description="Low complexity" evidence="1">
    <location>
        <begin position="79"/>
        <end position="99"/>
    </location>
</feature>
<name>A0A7J9HUK8_9ROSI</name>
<comment type="caution">
    <text evidence="2">The sequence shown here is derived from an EMBL/GenBank/DDBJ whole genome shotgun (WGS) entry which is preliminary data.</text>
</comment>
<accession>A0A7J9HUK8</accession>
<evidence type="ECO:0000313" key="2">
    <source>
        <dbReference type="EMBL" id="MBA0813024.1"/>
    </source>
</evidence>
<feature type="compositionally biased region" description="Polar residues" evidence="1">
    <location>
        <begin position="39"/>
        <end position="49"/>
    </location>
</feature>
<feature type="region of interest" description="Disordered" evidence="1">
    <location>
        <begin position="1"/>
        <end position="147"/>
    </location>
</feature>
<dbReference type="Proteomes" id="UP000593560">
    <property type="component" value="Unassembled WGS sequence"/>
</dbReference>
<dbReference type="EMBL" id="JABFAD010000011">
    <property type="protein sequence ID" value="MBA0813024.1"/>
    <property type="molecule type" value="Genomic_DNA"/>
</dbReference>
<feature type="compositionally biased region" description="Low complexity" evidence="1">
    <location>
        <begin position="56"/>
        <end position="67"/>
    </location>
</feature>
<protein>
    <submittedName>
        <fullName evidence="2">Uncharacterized protein</fullName>
    </submittedName>
</protein>
<evidence type="ECO:0000256" key="1">
    <source>
        <dbReference type="SAM" id="MobiDB-lite"/>
    </source>
</evidence>
<gene>
    <name evidence="2" type="ORF">Gohar_026913</name>
</gene>
<keyword evidence="3" id="KW-1185">Reference proteome</keyword>
<organism evidence="2 3">
    <name type="scientific">Gossypium harknessii</name>
    <dbReference type="NCBI Taxonomy" id="34285"/>
    <lineage>
        <taxon>Eukaryota</taxon>
        <taxon>Viridiplantae</taxon>
        <taxon>Streptophyta</taxon>
        <taxon>Embryophyta</taxon>
        <taxon>Tracheophyta</taxon>
        <taxon>Spermatophyta</taxon>
        <taxon>Magnoliopsida</taxon>
        <taxon>eudicotyledons</taxon>
        <taxon>Gunneridae</taxon>
        <taxon>Pentapetalae</taxon>
        <taxon>rosids</taxon>
        <taxon>malvids</taxon>
        <taxon>Malvales</taxon>
        <taxon>Malvaceae</taxon>
        <taxon>Malvoideae</taxon>
        <taxon>Gossypium</taxon>
    </lineage>
</organism>
<proteinExistence type="predicted"/>
<feature type="non-terminal residue" evidence="2">
    <location>
        <position position="1"/>
    </location>
</feature>
<sequence length="147" mass="15118">MGSSPMYGDMDPQRFSGLSRGTLNAKEGQPIVNDGSIGSPMQSTSSKQMNMPPIRQSSSQQDPLQSQHVQQNNRKRKGASSSGAGNSTGTGNTVGPSNSQPSTPSTHTPGDAVAAVSNMQHGSSMSKNLMMYGSDGTGGIASSTNQL</sequence>
<evidence type="ECO:0000313" key="3">
    <source>
        <dbReference type="Proteomes" id="UP000593560"/>
    </source>
</evidence>
<reference evidence="2 3" key="1">
    <citation type="journal article" date="2019" name="Genome Biol. Evol.">
        <title>Insights into the evolution of the New World diploid cottons (Gossypium, subgenus Houzingenia) based on genome sequencing.</title>
        <authorList>
            <person name="Grover C.E."/>
            <person name="Arick M.A. 2nd"/>
            <person name="Thrash A."/>
            <person name="Conover J.L."/>
            <person name="Sanders W.S."/>
            <person name="Peterson D.G."/>
            <person name="Frelichowski J.E."/>
            <person name="Scheffler J.A."/>
            <person name="Scheffler B.E."/>
            <person name="Wendel J.F."/>
        </authorList>
    </citation>
    <scope>NUCLEOTIDE SEQUENCE [LARGE SCALE GENOMIC DNA]</scope>
    <source>
        <strain evidence="2">0</strain>
        <tissue evidence="2">Leaf</tissue>
    </source>
</reference>
<dbReference type="AlphaFoldDB" id="A0A7J9HUK8"/>